<organism evidence="5 6">
    <name type="scientific">Phytophthora pseudosyringae</name>
    <dbReference type="NCBI Taxonomy" id="221518"/>
    <lineage>
        <taxon>Eukaryota</taxon>
        <taxon>Sar</taxon>
        <taxon>Stramenopiles</taxon>
        <taxon>Oomycota</taxon>
        <taxon>Peronosporomycetes</taxon>
        <taxon>Peronosporales</taxon>
        <taxon>Peronosporaceae</taxon>
        <taxon>Phytophthora</taxon>
    </lineage>
</organism>
<dbReference type="PROSITE" id="PS50088">
    <property type="entry name" value="ANK_REPEAT"/>
    <property type="match status" value="2"/>
</dbReference>
<feature type="repeat" description="ANK" evidence="3">
    <location>
        <begin position="212"/>
        <end position="244"/>
    </location>
</feature>
<dbReference type="EMBL" id="JAGDFM010000068">
    <property type="protein sequence ID" value="KAG7387996.1"/>
    <property type="molecule type" value="Genomic_DNA"/>
</dbReference>
<gene>
    <name evidence="5" type="ORF">PHYPSEUDO_013248</name>
</gene>
<dbReference type="PROSITE" id="PS50297">
    <property type="entry name" value="ANK_REP_REGION"/>
    <property type="match status" value="1"/>
</dbReference>
<evidence type="ECO:0000256" key="2">
    <source>
        <dbReference type="ARBA" id="ARBA00023043"/>
    </source>
</evidence>
<dbReference type="SMART" id="SM00248">
    <property type="entry name" value="ANK"/>
    <property type="match status" value="3"/>
</dbReference>
<feature type="repeat" description="ANK" evidence="3">
    <location>
        <begin position="245"/>
        <end position="277"/>
    </location>
</feature>
<comment type="caution">
    <text evidence="5">The sequence shown here is derived from an EMBL/GenBank/DDBJ whole genome shotgun (WGS) entry which is preliminary data.</text>
</comment>
<dbReference type="PANTHER" id="PTHR24173">
    <property type="entry name" value="ANKYRIN REPEAT CONTAINING"/>
    <property type="match status" value="1"/>
</dbReference>
<evidence type="ECO:0000313" key="6">
    <source>
        <dbReference type="Proteomes" id="UP000694044"/>
    </source>
</evidence>
<protein>
    <submittedName>
        <fullName evidence="5">Uncharacterized protein</fullName>
    </submittedName>
</protein>
<dbReference type="Pfam" id="PF00023">
    <property type="entry name" value="Ank"/>
    <property type="match status" value="1"/>
</dbReference>
<evidence type="ECO:0000256" key="4">
    <source>
        <dbReference type="SAM" id="MobiDB-lite"/>
    </source>
</evidence>
<dbReference type="AlphaFoldDB" id="A0A8T1W436"/>
<feature type="region of interest" description="Disordered" evidence="4">
    <location>
        <begin position="25"/>
        <end position="53"/>
    </location>
</feature>
<evidence type="ECO:0000313" key="5">
    <source>
        <dbReference type="EMBL" id="KAG7387996.1"/>
    </source>
</evidence>
<accession>A0A8T1W436</accession>
<dbReference type="InterPro" id="IPR002110">
    <property type="entry name" value="Ankyrin_rpt"/>
</dbReference>
<dbReference type="Pfam" id="PF12796">
    <property type="entry name" value="Ank_2"/>
    <property type="match status" value="1"/>
</dbReference>
<keyword evidence="6" id="KW-1185">Reference proteome</keyword>
<keyword evidence="1" id="KW-0677">Repeat</keyword>
<dbReference type="Proteomes" id="UP000694044">
    <property type="component" value="Unassembled WGS sequence"/>
</dbReference>
<proteinExistence type="predicted"/>
<dbReference type="OrthoDB" id="194358at2759"/>
<reference evidence="5" key="1">
    <citation type="submission" date="2021-02" db="EMBL/GenBank/DDBJ databases">
        <authorList>
            <person name="Palmer J.M."/>
        </authorList>
    </citation>
    <scope>NUCLEOTIDE SEQUENCE</scope>
    <source>
        <strain evidence="5">SCRP734</strain>
    </source>
</reference>
<name>A0A8T1W436_9STRA</name>
<evidence type="ECO:0000256" key="3">
    <source>
        <dbReference type="PROSITE-ProRule" id="PRU00023"/>
    </source>
</evidence>
<sequence>MLSRFGFGHEAVSASGSDAELAAFLEKEAEEEDPEKTKKAQKQKKRPDEDRPKLFMELKWSEQRKMGQKAQVLRQVEGDSINQRIRLYRRTIFFHIHSKLEHNGYVTQRLRLNNQNPNGKDGAEAAVRTLIHEETTIDDPDLEMRWTPLHYAVMGGHETIVERLVDKAPVRRITINRKDVRSLLPTPSCQGFVVVGFSSFARLLFVCSNQKCGMTPLMLACGEDHADVAKLLLRKKAFIDETDKEGWSALHYAAANDSALAAEVLVHYDVNLQARTEATNETALEMAERLRSHLVAILLYEMTYRKPH</sequence>
<keyword evidence="2 3" id="KW-0040">ANK repeat</keyword>
<evidence type="ECO:0000256" key="1">
    <source>
        <dbReference type="ARBA" id="ARBA00022737"/>
    </source>
</evidence>
<dbReference type="PANTHER" id="PTHR24173:SF74">
    <property type="entry name" value="ANKYRIN REPEAT DOMAIN-CONTAINING PROTEIN 16"/>
    <property type="match status" value="1"/>
</dbReference>